<feature type="transmembrane region" description="Helical" evidence="6">
    <location>
        <begin position="302"/>
        <end position="322"/>
    </location>
</feature>
<protein>
    <submittedName>
        <fullName evidence="8">Solute carrier family 22 member 5</fullName>
    </submittedName>
</protein>
<name>A0A6G1SN62_9ACAR</name>
<feature type="region of interest" description="Disordered" evidence="5">
    <location>
        <begin position="440"/>
        <end position="470"/>
    </location>
</feature>
<feature type="region of interest" description="Disordered" evidence="5">
    <location>
        <begin position="1"/>
        <end position="51"/>
    </location>
</feature>
<feature type="transmembrane region" description="Helical" evidence="6">
    <location>
        <begin position="687"/>
        <end position="710"/>
    </location>
</feature>
<dbReference type="EMBL" id="GGYP01003472">
    <property type="protein sequence ID" value="MDE48243.1"/>
    <property type="molecule type" value="Transcribed_RNA"/>
</dbReference>
<keyword evidence="3 6" id="KW-1133">Transmembrane helix</keyword>
<dbReference type="GO" id="GO:0022857">
    <property type="term" value="F:transmembrane transporter activity"/>
    <property type="evidence" value="ECO:0007669"/>
    <property type="project" value="InterPro"/>
</dbReference>
<evidence type="ECO:0000256" key="1">
    <source>
        <dbReference type="ARBA" id="ARBA00004141"/>
    </source>
</evidence>
<evidence type="ECO:0000256" key="3">
    <source>
        <dbReference type="ARBA" id="ARBA00022989"/>
    </source>
</evidence>
<dbReference type="GO" id="GO:0016020">
    <property type="term" value="C:membrane"/>
    <property type="evidence" value="ECO:0007669"/>
    <property type="project" value="UniProtKB-SubCell"/>
</dbReference>
<evidence type="ECO:0000313" key="7">
    <source>
        <dbReference type="EMBL" id="MDE48243.1"/>
    </source>
</evidence>
<feature type="region of interest" description="Disordered" evidence="5">
    <location>
        <begin position="500"/>
        <end position="529"/>
    </location>
</feature>
<comment type="subcellular location">
    <subcellularLocation>
        <location evidence="1">Membrane</location>
        <topology evidence="1">Multi-pass membrane protein</topology>
    </subcellularLocation>
</comment>
<feature type="transmembrane region" description="Helical" evidence="6">
    <location>
        <begin position="717"/>
        <end position="738"/>
    </location>
</feature>
<feature type="transmembrane region" description="Helical" evidence="6">
    <location>
        <begin position="241"/>
        <end position="258"/>
    </location>
</feature>
<organism evidence="8">
    <name type="scientific">Aceria tosichella</name>
    <name type="common">wheat curl mite</name>
    <dbReference type="NCBI Taxonomy" id="561515"/>
    <lineage>
        <taxon>Eukaryota</taxon>
        <taxon>Metazoa</taxon>
        <taxon>Ecdysozoa</taxon>
        <taxon>Arthropoda</taxon>
        <taxon>Chelicerata</taxon>
        <taxon>Arachnida</taxon>
        <taxon>Acari</taxon>
        <taxon>Acariformes</taxon>
        <taxon>Trombidiformes</taxon>
        <taxon>Prostigmata</taxon>
        <taxon>Eupodina</taxon>
        <taxon>Eriophyoidea</taxon>
        <taxon>Eriophyidae</taxon>
        <taxon>Eriophyinae</taxon>
        <taxon>Aceriini</taxon>
        <taxon>Aceria</taxon>
    </lineage>
</organism>
<feature type="transmembrane region" description="Helical" evidence="6">
    <location>
        <begin position="264"/>
        <end position="290"/>
    </location>
</feature>
<evidence type="ECO:0000256" key="5">
    <source>
        <dbReference type="SAM" id="MobiDB-lite"/>
    </source>
</evidence>
<accession>A0A6G1SN62</accession>
<feature type="compositionally biased region" description="Polar residues" evidence="5">
    <location>
        <begin position="516"/>
        <end position="529"/>
    </location>
</feature>
<dbReference type="InterPro" id="IPR036259">
    <property type="entry name" value="MFS_trans_sf"/>
</dbReference>
<dbReference type="Pfam" id="PF00083">
    <property type="entry name" value="Sugar_tr"/>
    <property type="match status" value="1"/>
</dbReference>
<evidence type="ECO:0000256" key="2">
    <source>
        <dbReference type="ARBA" id="ARBA00022692"/>
    </source>
</evidence>
<dbReference type="SUPFAM" id="SSF103473">
    <property type="entry name" value="MFS general substrate transporter"/>
    <property type="match status" value="1"/>
</dbReference>
<gene>
    <name evidence="8" type="primary">Slc22a5_1</name>
    <name evidence="7" type="synonym">Slc22a5_0</name>
    <name evidence="8" type="ORF">g.17366</name>
    <name evidence="7" type="ORF">g.17367</name>
</gene>
<dbReference type="Gene3D" id="1.20.1250.20">
    <property type="entry name" value="MFS general substrate transporter like domains"/>
    <property type="match status" value="2"/>
</dbReference>
<feature type="transmembrane region" description="Helical" evidence="6">
    <location>
        <begin position="211"/>
        <end position="234"/>
    </location>
</feature>
<evidence type="ECO:0000313" key="8">
    <source>
        <dbReference type="EMBL" id="MDE51838.1"/>
    </source>
</evidence>
<proteinExistence type="predicted"/>
<evidence type="ECO:0000256" key="4">
    <source>
        <dbReference type="ARBA" id="ARBA00023136"/>
    </source>
</evidence>
<feature type="transmembrane region" description="Helical" evidence="6">
    <location>
        <begin position="75"/>
        <end position="96"/>
    </location>
</feature>
<dbReference type="InterPro" id="IPR005828">
    <property type="entry name" value="MFS_sugar_transport-like"/>
</dbReference>
<sequence length="939" mass="101388">MSNKLSPSLHIPAPQIHLTSPDGCEEEEEPRQRPRSARVSSAAPPPLASCLGPESERDLNVCDIIGDWGPYQWSLCLFAFVYSAVTSIVVMFGPILTPDMAHICATGQHTYDSAMATANDSIAQHFGNGNNSSQSMMLASIAIPADRHECFVGADAATTTSAATTTTTSDSLIVDDAQQFIAVKCTSFLYNQLDHGLMLTNGFDLVCDRRWLRSLVSSAALAGMLVSSITLGLFSDKFGRLRCVQVGFAIACLANIVALFARDYFLFCACISIMSFAQVGAANALCTLAMEATSPRLRYVPVWQYTSGWAVGTMLLPLINSLTLDYRLLMGALLGFQLLMLPWLHWGVFESIRWLLSEGHLNRAQIELRRACRMNNIKADTQLAKSIACIEAQQVRKASRIIEHELAPIRLSQALGAGVDETTRELDMLSSAIRRSFFGETDRDGEQPAEQQSAIGSAAPLAEPTNDRRARTKSLAAAGVEGAGPGNKVQPSGDAISLRMQAGSNDHDDDGRGPNQAATSPPQYLNPIESLSPTLSRMSFSLPTGPCPAGPVGAVTQLAGEQLTLNSAATRKISTASAANGRVANGSLNGKLSLSNKNSLPLANINNNYAPSEHDRKSSLTTQGLIQLAMKYSKTVEREDSGQCFILQMLHPKLWRLTVLLIMVSVMLETGYYGLMASNKIVGDSVSLNYVSGAFGDLAASFCSLLLLAFVSRKWSLISCTLFSSLVCLGMALSYQLVPDYPSEGAASDSSQHLYLGSRAIWSTTPLPSLPIENLIDANLRPVSPLSLINDTTPVPITPQTHEQGKLEELLGNQELLSNDAIILSRDQLIQLRQTINFYLMIVGKFMVSAGISIASTISMEAYPNNLRQTSLGSIAFVGRVGSIFAPFLFDDPTPDKQMFKLTLASLGVMGLIVCCLIPVSIRDQKDKELCDQMNEIEG</sequence>
<feature type="transmembrane region" description="Helical" evidence="6">
    <location>
        <begin position="902"/>
        <end position="920"/>
    </location>
</feature>
<dbReference type="AlphaFoldDB" id="A0A6G1SN62"/>
<feature type="transmembrane region" description="Helical" evidence="6">
    <location>
        <begin position="654"/>
        <end position="675"/>
    </location>
</feature>
<keyword evidence="4 6" id="KW-0472">Membrane</keyword>
<feature type="transmembrane region" description="Helical" evidence="6">
    <location>
        <begin position="870"/>
        <end position="890"/>
    </location>
</feature>
<dbReference type="EMBL" id="GGYP01007067">
    <property type="protein sequence ID" value="MDE51838.1"/>
    <property type="molecule type" value="Transcribed_RNA"/>
</dbReference>
<reference evidence="8" key="1">
    <citation type="submission" date="2018-10" db="EMBL/GenBank/DDBJ databases">
        <title>Transcriptome assembly of Aceria tosichella (Wheat curl mite) Type 2.</title>
        <authorList>
            <person name="Scully E.D."/>
            <person name="Geib S.M."/>
            <person name="Palmer N.A."/>
            <person name="Gupta A.K."/>
            <person name="Sarath G."/>
            <person name="Tatineni S."/>
        </authorList>
    </citation>
    <scope>NUCLEOTIDE SEQUENCE</scope>
    <source>
        <strain evidence="8">LincolnNE</strain>
    </source>
</reference>
<feature type="transmembrane region" description="Helical" evidence="6">
    <location>
        <begin position="836"/>
        <end position="858"/>
    </location>
</feature>
<keyword evidence="2 6" id="KW-0812">Transmembrane</keyword>
<evidence type="ECO:0000256" key="6">
    <source>
        <dbReference type="SAM" id="Phobius"/>
    </source>
</evidence>
<dbReference type="PANTHER" id="PTHR24064">
    <property type="entry name" value="SOLUTE CARRIER FAMILY 22 MEMBER"/>
    <property type="match status" value="1"/>
</dbReference>